<organism evidence="2 3">
    <name type="scientific">Shinella sumterensis</name>
    <dbReference type="NCBI Taxonomy" id="1967501"/>
    <lineage>
        <taxon>Bacteria</taxon>
        <taxon>Pseudomonadati</taxon>
        <taxon>Pseudomonadota</taxon>
        <taxon>Alphaproteobacteria</taxon>
        <taxon>Hyphomicrobiales</taxon>
        <taxon>Rhizobiaceae</taxon>
        <taxon>Shinella</taxon>
    </lineage>
</organism>
<proteinExistence type="predicted"/>
<reference evidence="2 3" key="1">
    <citation type="submission" date="2023-08" db="EMBL/GenBank/DDBJ databases">
        <title>Pathogen: clinical or host-associated sample.</title>
        <authorList>
            <person name="Hergert J."/>
            <person name="Casey R."/>
            <person name="Wagner J."/>
            <person name="Young E.L."/>
            <person name="Oakeson K.F."/>
        </authorList>
    </citation>
    <scope>NUCLEOTIDE SEQUENCE [LARGE SCALE GENOMIC DNA]</scope>
    <source>
        <strain evidence="2 3">1760953</strain>
    </source>
</reference>
<keyword evidence="3" id="KW-1185">Reference proteome</keyword>
<gene>
    <name evidence="2" type="ORF">Q9313_10045</name>
</gene>
<feature type="compositionally biased region" description="Polar residues" evidence="1">
    <location>
        <begin position="43"/>
        <end position="52"/>
    </location>
</feature>
<name>A0AA50D826_9HYPH</name>
<feature type="compositionally biased region" description="Low complexity" evidence="1">
    <location>
        <begin position="143"/>
        <end position="154"/>
    </location>
</feature>
<dbReference type="EMBL" id="CP132302">
    <property type="protein sequence ID" value="WLR96084.1"/>
    <property type="molecule type" value="Genomic_DNA"/>
</dbReference>
<evidence type="ECO:0000256" key="1">
    <source>
        <dbReference type="SAM" id="MobiDB-lite"/>
    </source>
</evidence>
<sequence length="154" mass="16273">MKIDGNSLSAYALARQQRAPSGDAGIPAGLSGGDGNGARNIPTVETSASSMPSGLANALWLNASKLDKMHEESQKVLAEFLDLSKMTAIERLRKELLEEMGLTEDSLAQLPPEERSAINEQIRQAIKERLGVDETAQAGETDGQAAAGPQEAEA</sequence>
<dbReference type="AlphaFoldDB" id="A0AA50D826"/>
<dbReference type="Proteomes" id="UP001234585">
    <property type="component" value="Chromosome"/>
</dbReference>
<feature type="region of interest" description="Disordered" evidence="1">
    <location>
        <begin position="14"/>
        <end position="52"/>
    </location>
</feature>
<protein>
    <submittedName>
        <fullName evidence="2">Uncharacterized protein</fullName>
    </submittedName>
</protein>
<feature type="region of interest" description="Disordered" evidence="1">
    <location>
        <begin position="129"/>
        <end position="154"/>
    </location>
</feature>
<evidence type="ECO:0000313" key="2">
    <source>
        <dbReference type="EMBL" id="WLR96084.1"/>
    </source>
</evidence>
<dbReference type="RefSeq" id="WP_160870867.1">
    <property type="nucleotide sequence ID" value="NZ_CP132302.1"/>
</dbReference>
<accession>A0AA50D826</accession>
<evidence type="ECO:0000313" key="3">
    <source>
        <dbReference type="Proteomes" id="UP001234585"/>
    </source>
</evidence>